<dbReference type="EMBL" id="FNGY01000004">
    <property type="protein sequence ID" value="SDM62842.1"/>
    <property type="molecule type" value="Genomic_DNA"/>
</dbReference>
<evidence type="ECO:0000313" key="12">
    <source>
        <dbReference type="EMBL" id="SDM62842.1"/>
    </source>
</evidence>
<dbReference type="HAMAP" id="MF_00455">
    <property type="entry name" value="Xylose_isom_A"/>
    <property type="match status" value="1"/>
</dbReference>
<dbReference type="OrthoDB" id="9763981at2"/>
<dbReference type="Gene3D" id="3.20.20.150">
    <property type="entry name" value="Divalent-metal-dependent TIM barrel enzymes"/>
    <property type="match status" value="1"/>
</dbReference>
<feature type="binding site" evidence="9">
    <location>
        <position position="314"/>
    </location>
    <ligand>
        <name>Mg(2+)</name>
        <dbReference type="ChEBI" id="CHEBI:18420"/>
        <label>2</label>
    </ligand>
</feature>
<keyword evidence="9" id="KW-0963">Cytoplasm</keyword>
<comment type="catalytic activity">
    <reaction evidence="8 9 10">
        <text>alpha-D-xylose = alpha-D-xylulofuranose</text>
        <dbReference type="Rhea" id="RHEA:22816"/>
        <dbReference type="ChEBI" id="CHEBI:28518"/>
        <dbReference type="ChEBI" id="CHEBI:188998"/>
        <dbReference type="EC" id="5.3.1.5"/>
    </reaction>
</comment>
<evidence type="ECO:0000256" key="3">
    <source>
        <dbReference type="ARBA" id="ARBA00011958"/>
    </source>
</evidence>
<reference evidence="13" key="1">
    <citation type="submission" date="2016-10" db="EMBL/GenBank/DDBJ databases">
        <authorList>
            <person name="Varghese N."/>
            <person name="Submissions S."/>
        </authorList>
    </citation>
    <scope>NUCLEOTIDE SEQUENCE [LARGE SCALE GENOMIC DNA]</scope>
    <source>
        <strain evidence="13">DSM 19110</strain>
    </source>
</reference>
<dbReference type="NCBIfam" id="NF003998">
    <property type="entry name" value="PRK05474.1"/>
    <property type="match status" value="1"/>
</dbReference>
<keyword evidence="13" id="KW-1185">Reference proteome</keyword>
<keyword evidence="9" id="KW-0460">Magnesium</keyword>
<organism evidence="12 13">
    <name type="scientific">Pedobacter steynii</name>
    <dbReference type="NCBI Taxonomy" id="430522"/>
    <lineage>
        <taxon>Bacteria</taxon>
        <taxon>Pseudomonadati</taxon>
        <taxon>Bacteroidota</taxon>
        <taxon>Sphingobacteriia</taxon>
        <taxon>Sphingobacteriales</taxon>
        <taxon>Sphingobacteriaceae</taxon>
        <taxon>Pedobacter</taxon>
    </lineage>
</organism>
<feature type="active site" evidence="9">
    <location>
        <position position="111"/>
    </location>
</feature>
<evidence type="ECO:0000256" key="8">
    <source>
        <dbReference type="ARBA" id="ARBA00033659"/>
    </source>
</evidence>
<keyword evidence="4 9" id="KW-0859">Xylose metabolism</keyword>
<dbReference type="AlphaFoldDB" id="A0A1G9USG3"/>
<evidence type="ECO:0000256" key="7">
    <source>
        <dbReference type="ARBA" id="ARBA00023277"/>
    </source>
</evidence>
<dbReference type="NCBIfam" id="TIGR02630">
    <property type="entry name" value="xylose_isom_A"/>
    <property type="match status" value="1"/>
</dbReference>
<feature type="binding site" evidence="9">
    <location>
        <position position="316"/>
    </location>
    <ligand>
        <name>Mg(2+)</name>
        <dbReference type="ChEBI" id="CHEBI:18420"/>
        <label>2</label>
    </ligand>
</feature>
<dbReference type="InterPro" id="IPR001998">
    <property type="entry name" value="Xylose_isomerase"/>
</dbReference>
<feature type="active site" evidence="9">
    <location>
        <position position="108"/>
    </location>
</feature>
<dbReference type="PRINTS" id="PR00688">
    <property type="entry name" value="XYLOSISMRASE"/>
</dbReference>
<dbReference type="RefSeq" id="WP_074607516.1">
    <property type="nucleotide sequence ID" value="NZ_FNGY01000004.1"/>
</dbReference>
<dbReference type="InterPro" id="IPR013452">
    <property type="entry name" value="Xylose_isom_bac"/>
</dbReference>
<keyword evidence="7 9" id="KW-0119">Carbohydrate metabolism</keyword>
<dbReference type="PANTHER" id="PTHR48408">
    <property type="match status" value="1"/>
</dbReference>
<feature type="binding site" evidence="9">
    <location>
        <position position="239"/>
    </location>
    <ligand>
        <name>Mg(2+)</name>
        <dbReference type="ChEBI" id="CHEBI:18420"/>
        <label>1</label>
    </ligand>
</feature>
<dbReference type="GO" id="GO:0005737">
    <property type="term" value="C:cytoplasm"/>
    <property type="evidence" value="ECO:0007669"/>
    <property type="project" value="UniProtKB-SubCell"/>
</dbReference>
<gene>
    <name evidence="9" type="primary">xylA</name>
    <name evidence="12" type="ORF">SAMN05421820_104266</name>
</gene>
<proteinExistence type="inferred from homology"/>
<evidence type="ECO:0000313" key="13">
    <source>
        <dbReference type="Proteomes" id="UP000183200"/>
    </source>
</evidence>
<evidence type="ECO:0000256" key="4">
    <source>
        <dbReference type="ARBA" id="ARBA00022629"/>
    </source>
</evidence>
<evidence type="ECO:0000256" key="10">
    <source>
        <dbReference type="RuleBase" id="RU000609"/>
    </source>
</evidence>
<comment type="cofactor">
    <cofactor evidence="9">
        <name>Mg(2+)</name>
        <dbReference type="ChEBI" id="CHEBI:18420"/>
    </cofactor>
    <text evidence="9">Binds 2 magnesium ions per subunit.</text>
</comment>
<sequence length="443" mass="49960">MITVTTGEKEFFKGIGQIKFEGLSTDNPLAFRWYDENRVIAGKTMKEHLRFACAYWHSFVATGGDPFGEATIIHPWNEKSDAVARAKDKMDAAFEFITKMNLPYYCFHDVDLVDYTNDIKENERRLQAVVDYAQQKQAASGVKLLWGTANLFSHRRYMNGAATNPDFHVLAHGAAQVKSALDATIALGGENYVFWGGREGYMSLLNTNMKREQEHLAKFLHTAKDYARKQGFKGTFFIEPKPCEPSKHQYDYDSATVSNFLRQYGLLEDFKLNIEVNHATLAGHTFQHELQVAADAGLLGSMDANRGDYQNGWDTDQFPNNINELTEAMLIVLEANGLQGGGINFDAKIRRNSTDPADLFYAHIGGMDTFARALITADQILQQSDYKKIRTKRYASFDQGAGQDFENGLMDLEALRNYAVEKGEPESISGQQELLENIINRFI</sequence>
<name>A0A1G9USG3_9SPHI</name>
<comment type="similarity">
    <text evidence="1 9 10">Belongs to the xylose isomerase family.</text>
</comment>
<dbReference type="STRING" id="430522.BFS30_20955"/>
<evidence type="ECO:0000256" key="9">
    <source>
        <dbReference type="HAMAP-Rule" id="MF_00455"/>
    </source>
</evidence>
<feature type="binding site" evidence="9">
    <location>
        <position position="275"/>
    </location>
    <ligand>
        <name>Mg(2+)</name>
        <dbReference type="ChEBI" id="CHEBI:18420"/>
        <label>2</label>
    </ligand>
</feature>
<comment type="subunit">
    <text evidence="2 9 11">Homotetramer.</text>
</comment>
<dbReference type="GO" id="GO:0000287">
    <property type="term" value="F:magnesium ion binding"/>
    <property type="evidence" value="ECO:0007669"/>
    <property type="project" value="UniProtKB-UniRule"/>
</dbReference>
<dbReference type="Proteomes" id="UP000183200">
    <property type="component" value="Unassembled WGS sequence"/>
</dbReference>
<dbReference type="GO" id="GO:0009045">
    <property type="term" value="F:xylose isomerase activity"/>
    <property type="evidence" value="ECO:0007669"/>
    <property type="project" value="UniProtKB-UniRule"/>
</dbReference>
<dbReference type="PANTHER" id="PTHR48408:SF1">
    <property type="entry name" value="XYLOSE ISOMERASE"/>
    <property type="match status" value="1"/>
</dbReference>
<dbReference type="FunFam" id="3.20.20.150:FF:000002">
    <property type="entry name" value="Xylose isomerase"/>
    <property type="match status" value="1"/>
</dbReference>
<evidence type="ECO:0000256" key="11">
    <source>
        <dbReference type="RuleBase" id="RU000610"/>
    </source>
</evidence>
<feature type="binding site" evidence="9">
    <location>
        <position position="278"/>
    </location>
    <ligand>
        <name>Mg(2+)</name>
        <dbReference type="ChEBI" id="CHEBI:18420"/>
        <label>2</label>
    </ligand>
</feature>
<dbReference type="InterPro" id="IPR036237">
    <property type="entry name" value="Xyl_isomerase-like_sf"/>
</dbReference>
<dbReference type="GO" id="GO:0042732">
    <property type="term" value="P:D-xylose metabolic process"/>
    <property type="evidence" value="ECO:0007669"/>
    <property type="project" value="UniProtKB-UniRule"/>
</dbReference>
<evidence type="ECO:0000256" key="5">
    <source>
        <dbReference type="ARBA" id="ARBA00022723"/>
    </source>
</evidence>
<feature type="binding site" evidence="9">
    <location>
        <position position="346"/>
    </location>
    <ligand>
        <name>Mg(2+)</name>
        <dbReference type="ChEBI" id="CHEBI:18420"/>
        <label>1</label>
    </ligand>
</feature>
<dbReference type="PROSITE" id="PS51415">
    <property type="entry name" value="XYLOSE_ISOMERASE"/>
    <property type="match status" value="1"/>
</dbReference>
<keyword evidence="6 9" id="KW-0413">Isomerase</keyword>
<dbReference type="SUPFAM" id="SSF51658">
    <property type="entry name" value="Xylose isomerase-like"/>
    <property type="match status" value="1"/>
</dbReference>
<evidence type="ECO:0000256" key="1">
    <source>
        <dbReference type="ARBA" id="ARBA00005765"/>
    </source>
</evidence>
<evidence type="ECO:0000256" key="6">
    <source>
        <dbReference type="ARBA" id="ARBA00023235"/>
    </source>
</evidence>
<comment type="subcellular location">
    <subcellularLocation>
        <location evidence="9 11">Cytoplasm</location>
    </subcellularLocation>
</comment>
<keyword evidence="5 9" id="KW-0479">Metal-binding</keyword>
<evidence type="ECO:0000256" key="2">
    <source>
        <dbReference type="ARBA" id="ARBA00011881"/>
    </source>
</evidence>
<feature type="binding site" evidence="9">
    <location>
        <position position="275"/>
    </location>
    <ligand>
        <name>Mg(2+)</name>
        <dbReference type="ChEBI" id="CHEBI:18420"/>
        <label>1</label>
    </ligand>
</feature>
<feature type="binding site" evidence="9">
    <location>
        <position position="303"/>
    </location>
    <ligand>
        <name>Mg(2+)</name>
        <dbReference type="ChEBI" id="CHEBI:18420"/>
        <label>1</label>
    </ligand>
</feature>
<dbReference type="EC" id="5.3.1.5" evidence="3 9"/>
<protein>
    <recommendedName>
        <fullName evidence="3 9">Xylose isomerase</fullName>
        <ecNumber evidence="3 9">5.3.1.5</ecNumber>
    </recommendedName>
</protein>
<accession>A0A1G9USG3</accession>